<dbReference type="EMBL" id="BK015524">
    <property type="protein sequence ID" value="DAE11016.1"/>
    <property type="molecule type" value="Genomic_DNA"/>
</dbReference>
<sequence>MADNTLTLKFDEISAMALVEKVGKEIILPIVEGAGKSAYAIAVAHGYKGTESEWLESIRGVQGPQGVPGPQGEPGSIGKPGPQGEPGSAERAAELLKSKNIYLENTDVDTVITTVIEKLFETGSLQEATFRQLEYTQPRTGQDYIDLTGEPHFKVAVNGGEKREFESDNMRVAIEPFGPKNIELKYYDLNDNEQQTLIIRGTNVTADQTETADNGVVYKKFGDELDIDVSNYDGTSIFKFAPRTWEVTAETKKTIKTNKKVVLLLNADSLLNNQGGEAVHQFSEHEYVANPELVVFKSQTDVSAGTYISIAGEGYRFGYFAMGDRRNPYFVWDMSQNKYVNSATETL</sequence>
<evidence type="ECO:0000256" key="1">
    <source>
        <dbReference type="SAM" id="MobiDB-lite"/>
    </source>
</evidence>
<proteinExistence type="predicted"/>
<name>A0A8S5PW99_9CAUD</name>
<protein>
    <submittedName>
        <fullName evidence="2">Collagen alpha 1(VIII) chain protein</fullName>
    </submittedName>
</protein>
<feature type="compositionally biased region" description="Low complexity" evidence="1">
    <location>
        <begin position="60"/>
        <end position="74"/>
    </location>
</feature>
<accession>A0A8S5PW99</accession>
<feature type="region of interest" description="Disordered" evidence="1">
    <location>
        <begin position="60"/>
        <end position="88"/>
    </location>
</feature>
<keyword evidence="2" id="KW-0176">Collagen</keyword>
<reference evidence="2" key="1">
    <citation type="journal article" date="2021" name="Proc. Natl. Acad. Sci. U.S.A.">
        <title>A Catalog of Tens of Thousands of Viruses from Human Metagenomes Reveals Hidden Associations with Chronic Diseases.</title>
        <authorList>
            <person name="Tisza M.J."/>
            <person name="Buck C.B."/>
        </authorList>
    </citation>
    <scope>NUCLEOTIDE SEQUENCE</scope>
    <source>
        <strain evidence="2">CtRbn2</strain>
    </source>
</reference>
<organism evidence="2">
    <name type="scientific">Myoviridae sp. ctRbn2</name>
    <dbReference type="NCBI Taxonomy" id="2825104"/>
    <lineage>
        <taxon>Viruses</taxon>
        <taxon>Duplodnaviria</taxon>
        <taxon>Heunggongvirae</taxon>
        <taxon>Uroviricota</taxon>
        <taxon>Caudoviricetes</taxon>
    </lineage>
</organism>
<dbReference type="Gene3D" id="1.20.5.320">
    <property type="entry name" value="6-Phosphogluconate Dehydrogenase, domain 3"/>
    <property type="match status" value="1"/>
</dbReference>
<evidence type="ECO:0000313" key="2">
    <source>
        <dbReference type="EMBL" id="DAE11016.1"/>
    </source>
</evidence>